<dbReference type="EMBL" id="CP013747">
    <property type="protein sequence ID" value="ALV41399.1"/>
    <property type="molecule type" value="Genomic_DNA"/>
</dbReference>
<organism evidence="2">
    <name type="scientific">Pseudarthrobacter sulfonivorans</name>
    <dbReference type="NCBI Taxonomy" id="121292"/>
    <lineage>
        <taxon>Bacteria</taxon>
        <taxon>Bacillati</taxon>
        <taxon>Actinomycetota</taxon>
        <taxon>Actinomycetes</taxon>
        <taxon>Micrococcales</taxon>
        <taxon>Micrococcaceae</taxon>
        <taxon>Pseudarthrobacter</taxon>
    </lineage>
</organism>
<dbReference type="STRING" id="121292.AU252_09755"/>
<evidence type="ECO:0000256" key="1">
    <source>
        <dbReference type="SAM" id="MobiDB-lite"/>
    </source>
</evidence>
<reference evidence="2 3" key="1">
    <citation type="submission" date="2015-12" db="EMBL/GenBank/DDBJ databases">
        <authorList>
            <person name="Shamseldin A."/>
            <person name="Moawad H."/>
            <person name="Abd El-Rahim W.M."/>
            <person name="Sadowsky M.J."/>
        </authorList>
    </citation>
    <scope>NUCLEOTIDE SEQUENCE [LARGE SCALE GENOMIC DNA]</scope>
    <source>
        <strain evidence="2 3">Ar51</strain>
    </source>
</reference>
<proteinExistence type="predicted"/>
<sequence>MKTVEFTADFTAEEHRLVKLIALNDSLQKIKLDNAALIEKNGRNTELEISVQSLKKQDALLNLIAVQQLYPRPAERRTKVRVGKDLQGHDDQVGASAGAEGTV</sequence>
<accession>A0A0U3FRA1</accession>
<feature type="region of interest" description="Disordered" evidence="1">
    <location>
        <begin position="76"/>
        <end position="103"/>
    </location>
</feature>
<gene>
    <name evidence="2" type="ORF">AU252_09755</name>
</gene>
<dbReference type="AlphaFoldDB" id="A0A0U3FRA1"/>
<feature type="compositionally biased region" description="Basic and acidic residues" evidence="1">
    <location>
        <begin position="76"/>
        <end position="92"/>
    </location>
</feature>
<name>A0A0U3FRA1_9MICC</name>
<dbReference type="RefSeq" id="WP_058930542.1">
    <property type="nucleotide sequence ID" value="NZ_CP013747.1"/>
</dbReference>
<dbReference type="KEGG" id="psul:AU252_09755"/>
<protein>
    <submittedName>
        <fullName evidence="2">Uncharacterized protein</fullName>
    </submittedName>
</protein>
<dbReference type="Proteomes" id="UP000065151">
    <property type="component" value="Chromosome"/>
</dbReference>
<evidence type="ECO:0000313" key="3">
    <source>
        <dbReference type="Proteomes" id="UP000065151"/>
    </source>
</evidence>
<evidence type="ECO:0000313" key="2">
    <source>
        <dbReference type="EMBL" id="ALV41399.1"/>
    </source>
</evidence>